<dbReference type="EMBL" id="JAAARO010000007">
    <property type="protein sequence ID" value="KAF5745585.1"/>
    <property type="molecule type" value="Genomic_DNA"/>
</dbReference>
<dbReference type="CDD" id="cd03784">
    <property type="entry name" value="GT1_Gtf-like"/>
    <property type="match status" value="1"/>
</dbReference>
<proteinExistence type="inferred from homology"/>
<dbReference type="Gene3D" id="3.40.50.2000">
    <property type="entry name" value="Glycogen Phosphorylase B"/>
    <property type="match status" value="2"/>
</dbReference>
<reference evidence="6 7" key="1">
    <citation type="journal article" date="2020" name="Nat. Commun.">
        <title>Genome of Tripterygium wilfordii and identification of cytochrome P450 involved in triptolide biosynthesis.</title>
        <authorList>
            <person name="Tu L."/>
            <person name="Su P."/>
            <person name="Zhang Z."/>
            <person name="Gao L."/>
            <person name="Wang J."/>
            <person name="Hu T."/>
            <person name="Zhou J."/>
            <person name="Zhang Y."/>
            <person name="Zhao Y."/>
            <person name="Liu Y."/>
            <person name="Song Y."/>
            <person name="Tong Y."/>
            <person name="Lu Y."/>
            <person name="Yang J."/>
            <person name="Xu C."/>
            <person name="Jia M."/>
            <person name="Peters R.J."/>
            <person name="Huang L."/>
            <person name="Gao W."/>
        </authorList>
    </citation>
    <scope>NUCLEOTIDE SEQUENCE [LARGE SCALE GENOMIC DNA]</scope>
    <source>
        <strain evidence="7">cv. XIE 37</strain>
        <tissue evidence="6">Leaf</tissue>
    </source>
</reference>
<dbReference type="Pfam" id="PF00201">
    <property type="entry name" value="UDPGT"/>
    <property type="match status" value="1"/>
</dbReference>
<evidence type="ECO:0000256" key="2">
    <source>
        <dbReference type="ARBA" id="ARBA00022676"/>
    </source>
</evidence>
<sequence length="472" mass="52356">MTLQEKKEEIHVLMVAFATQSHINPMLRLGKRLISKGLHATLATTELARHRMLNSATINATTDSISGIKLIFFSDGLSLDYDRKANLDNYMESMGDVGPINLTNLIKHHYPINGHKKLSCLINNPFVPWVSNVANELGIPCALLWIQPCSLYTIYYRFYNNLNKFPTSTNPNTSVDIQGLPPLETQDLPSFVLPSNPFGSFPKLFSDMFQNMKKYKWVLGNSVYELEKDVIDSFSDLSRIHPVGPLVPPSLLGEDQDQDVGVEMWKSEDTCIEWLNKQKSSSVIYVSFGSISVLSAKEMETIAGALKSTNRPFLWVVRKPDVPSSDGAGEVPSGFVEETKNQGLIVSWSPQAKVLAHSAIACFLTHCGWNSTLETIVAGVPVIAYPQWTDQPTNAKLITDVFRIGLRIKPSQDGLVSCQEVEKCIREIMDGPKSEEIKIKAADLKRVTREAVAGGGSSDQNIHLFVNEITGD</sequence>
<dbReference type="InParanoid" id="A0A7J7DGS9"/>
<dbReference type="PROSITE" id="PS00375">
    <property type="entry name" value="UDPGT"/>
    <property type="match status" value="1"/>
</dbReference>
<evidence type="ECO:0000256" key="1">
    <source>
        <dbReference type="ARBA" id="ARBA00009995"/>
    </source>
</evidence>
<dbReference type="AlphaFoldDB" id="A0A7J7DGS9"/>
<evidence type="ECO:0000256" key="3">
    <source>
        <dbReference type="ARBA" id="ARBA00022679"/>
    </source>
</evidence>
<evidence type="ECO:0000256" key="4">
    <source>
        <dbReference type="RuleBase" id="RU003718"/>
    </source>
</evidence>
<dbReference type="PANTHER" id="PTHR11926:SF1441">
    <property type="entry name" value="GLYCOSYLTRANSFERASE"/>
    <property type="match status" value="1"/>
</dbReference>
<dbReference type="EC" id="2.4.1.-" evidence="5"/>
<evidence type="ECO:0000313" key="6">
    <source>
        <dbReference type="EMBL" id="KAF5745585.1"/>
    </source>
</evidence>
<organism evidence="6 7">
    <name type="scientific">Tripterygium wilfordii</name>
    <name type="common">Thunder God vine</name>
    <dbReference type="NCBI Taxonomy" id="458696"/>
    <lineage>
        <taxon>Eukaryota</taxon>
        <taxon>Viridiplantae</taxon>
        <taxon>Streptophyta</taxon>
        <taxon>Embryophyta</taxon>
        <taxon>Tracheophyta</taxon>
        <taxon>Spermatophyta</taxon>
        <taxon>Magnoliopsida</taxon>
        <taxon>eudicotyledons</taxon>
        <taxon>Gunneridae</taxon>
        <taxon>Pentapetalae</taxon>
        <taxon>rosids</taxon>
        <taxon>fabids</taxon>
        <taxon>Celastrales</taxon>
        <taxon>Celastraceae</taxon>
        <taxon>Tripterygium</taxon>
    </lineage>
</organism>
<dbReference type="FunFam" id="3.40.50.2000:FF:000101">
    <property type="entry name" value="Glycosyltransferase"/>
    <property type="match status" value="1"/>
</dbReference>
<dbReference type="Proteomes" id="UP000593562">
    <property type="component" value="Unassembled WGS sequence"/>
</dbReference>
<dbReference type="GO" id="GO:0080044">
    <property type="term" value="F:quercetin 7-O-glucosyltransferase activity"/>
    <property type="evidence" value="ECO:0007669"/>
    <property type="project" value="TreeGrafter"/>
</dbReference>
<gene>
    <name evidence="6" type="ORF">HS088_TW07G01177</name>
</gene>
<dbReference type="FunFam" id="3.40.50.2000:FF:000019">
    <property type="entry name" value="Glycosyltransferase"/>
    <property type="match status" value="1"/>
</dbReference>
<keyword evidence="7" id="KW-1185">Reference proteome</keyword>
<dbReference type="SUPFAM" id="SSF53756">
    <property type="entry name" value="UDP-Glycosyltransferase/glycogen phosphorylase"/>
    <property type="match status" value="1"/>
</dbReference>
<evidence type="ECO:0000313" key="7">
    <source>
        <dbReference type="Proteomes" id="UP000593562"/>
    </source>
</evidence>
<evidence type="ECO:0000256" key="5">
    <source>
        <dbReference type="RuleBase" id="RU362057"/>
    </source>
</evidence>
<name>A0A7J7DGS9_TRIWF</name>
<keyword evidence="3 4" id="KW-0808">Transferase</keyword>
<dbReference type="InterPro" id="IPR002213">
    <property type="entry name" value="UDP_glucos_trans"/>
</dbReference>
<dbReference type="OrthoDB" id="5835829at2759"/>
<comment type="caution">
    <text evidence="6">The sequence shown here is derived from an EMBL/GenBank/DDBJ whole genome shotgun (WGS) entry which is preliminary data.</text>
</comment>
<keyword evidence="2 4" id="KW-0328">Glycosyltransferase</keyword>
<comment type="similarity">
    <text evidence="1 4">Belongs to the UDP-glycosyltransferase family.</text>
</comment>
<protein>
    <recommendedName>
        <fullName evidence="5">Glycosyltransferase</fullName>
        <ecNumber evidence="5">2.4.1.-</ecNumber>
    </recommendedName>
</protein>
<dbReference type="InterPro" id="IPR035595">
    <property type="entry name" value="UDP_glycos_trans_CS"/>
</dbReference>
<dbReference type="FunCoup" id="A0A7J7DGS9">
    <property type="interactions" value="111"/>
</dbReference>
<dbReference type="PANTHER" id="PTHR11926">
    <property type="entry name" value="GLUCOSYL/GLUCURONOSYL TRANSFERASES"/>
    <property type="match status" value="1"/>
</dbReference>
<dbReference type="GO" id="GO:0080043">
    <property type="term" value="F:quercetin 3-O-glucosyltransferase activity"/>
    <property type="evidence" value="ECO:0007669"/>
    <property type="project" value="TreeGrafter"/>
</dbReference>
<accession>A0A7J7DGS9</accession>